<evidence type="ECO:0000313" key="9">
    <source>
        <dbReference type="EMBL" id="NER13613.1"/>
    </source>
</evidence>
<dbReference type="RefSeq" id="WP_163606665.1">
    <property type="nucleotide sequence ID" value="NZ_JAABOO010000002.1"/>
</dbReference>
<accession>A0A6P0URW6</accession>
<evidence type="ECO:0000256" key="3">
    <source>
        <dbReference type="ARBA" id="ARBA00022670"/>
    </source>
</evidence>
<dbReference type="SUPFAM" id="SSF53187">
    <property type="entry name" value="Zn-dependent exopeptidases"/>
    <property type="match status" value="1"/>
</dbReference>
<comment type="cofactor">
    <cofactor evidence="1">
        <name>Zn(2+)</name>
        <dbReference type="ChEBI" id="CHEBI:29105"/>
    </cofactor>
</comment>
<keyword evidence="10" id="KW-1185">Reference proteome</keyword>
<keyword evidence="6" id="KW-0482">Metalloprotease</keyword>
<dbReference type="GO" id="GO:0005615">
    <property type="term" value="C:extracellular space"/>
    <property type="evidence" value="ECO:0007669"/>
    <property type="project" value="TreeGrafter"/>
</dbReference>
<dbReference type="AlphaFoldDB" id="A0A6P0URW6"/>
<dbReference type="Gene3D" id="3.40.630.10">
    <property type="entry name" value="Zn peptidases"/>
    <property type="match status" value="1"/>
</dbReference>
<proteinExistence type="inferred from homology"/>
<evidence type="ECO:0000256" key="6">
    <source>
        <dbReference type="ARBA" id="ARBA00023049"/>
    </source>
</evidence>
<keyword evidence="3" id="KW-0645">Protease</keyword>
<evidence type="ECO:0000256" key="1">
    <source>
        <dbReference type="ARBA" id="ARBA00001947"/>
    </source>
</evidence>
<dbReference type="Pfam" id="PF00246">
    <property type="entry name" value="Peptidase_M14"/>
    <property type="match status" value="1"/>
</dbReference>
<dbReference type="GO" id="GO:0008270">
    <property type="term" value="F:zinc ion binding"/>
    <property type="evidence" value="ECO:0007669"/>
    <property type="project" value="InterPro"/>
</dbReference>
<comment type="caution">
    <text evidence="7">Lacks conserved residue(s) required for the propagation of feature annotation.</text>
</comment>
<sequence length="539" mass="60464">MKLRFLLLLAGYFALSGQFTLFSQQEYRNTDQVNSALRTLASRHGANASLKSLATTTGNKNIWALTLSDGPADDKPALAIVGGLEGNRLLSVELSLKLAENILNEHKDVLKNTTFYIFPNMSPDATEQYFRQLKYERKGNARKTDDDRDGTVNEDGFEDLNNDKLITLIRVEDPTGDYKMFSEDNRVMVKANTKKGENGTHKVFTEGIDNDKDGKFNEDGEGGVIFNKNLTYKFPYFTPGAGEHPVSEKENRALLDFLYERWNIYGVLSFGPANNLSKPLKYNAANAKKRVVTSVLKKDEALNKFLSDTYNKIVPPKNAPGSIAKGGGFFEWSYFHFGKLAMSTPGWWVPEFKGDSLNKATKNPKLNFLKWAEKEGIQDVFVEWKEIQHPDFPNQKVEVGGIVPFKMLNPPYAMVDDIAKKHTDFVLEIAKMQPSLSLKNLKTEDVGSGLTRISVDLYNQGLIPTHTEMGTRSRWLRKINVVLNMARGQEIISGQKRQLIDVVKEDGTIHLSWLIKGKGNVELQAGAPQAGTEKLTIKL</sequence>
<evidence type="ECO:0000259" key="8">
    <source>
        <dbReference type="PROSITE" id="PS52035"/>
    </source>
</evidence>
<feature type="domain" description="Peptidase M14" evidence="8">
    <location>
        <begin position="26"/>
        <end position="372"/>
    </location>
</feature>
<evidence type="ECO:0000313" key="10">
    <source>
        <dbReference type="Proteomes" id="UP000468581"/>
    </source>
</evidence>
<dbReference type="PANTHER" id="PTHR11705">
    <property type="entry name" value="PROTEASE FAMILY M14 CARBOXYPEPTIDASE A,B"/>
    <property type="match status" value="1"/>
</dbReference>
<keyword evidence="5" id="KW-0862">Zinc</keyword>
<protein>
    <submittedName>
        <fullName evidence="9">Peptidase</fullName>
    </submittedName>
</protein>
<evidence type="ECO:0000256" key="2">
    <source>
        <dbReference type="ARBA" id="ARBA00005988"/>
    </source>
</evidence>
<dbReference type="SMART" id="SM00631">
    <property type="entry name" value="Zn_pept"/>
    <property type="match status" value="1"/>
</dbReference>
<evidence type="ECO:0000256" key="4">
    <source>
        <dbReference type="ARBA" id="ARBA00022801"/>
    </source>
</evidence>
<dbReference type="GO" id="GO:0006508">
    <property type="term" value="P:proteolysis"/>
    <property type="evidence" value="ECO:0007669"/>
    <property type="project" value="UniProtKB-KW"/>
</dbReference>
<gene>
    <name evidence="9" type="ORF">GWK08_09205</name>
</gene>
<comment type="caution">
    <text evidence="9">The sequence shown here is derived from an EMBL/GenBank/DDBJ whole genome shotgun (WGS) entry which is preliminary data.</text>
</comment>
<keyword evidence="4" id="KW-0378">Hydrolase</keyword>
<dbReference type="CDD" id="cd06905">
    <property type="entry name" value="M14-like"/>
    <property type="match status" value="1"/>
</dbReference>
<name>A0A6P0URW6_9FLAO</name>
<dbReference type="GO" id="GO:0004181">
    <property type="term" value="F:metallocarboxypeptidase activity"/>
    <property type="evidence" value="ECO:0007669"/>
    <property type="project" value="InterPro"/>
</dbReference>
<dbReference type="PROSITE" id="PS52035">
    <property type="entry name" value="PEPTIDASE_M14"/>
    <property type="match status" value="1"/>
</dbReference>
<evidence type="ECO:0000256" key="7">
    <source>
        <dbReference type="PROSITE-ProRule" id="PRU01379"/>
    </source>
</evidence>
<dbReference type="EMBL" id="JAABOO010000002">
    <property type="protein sequence ID" value="NER13613.1"/>
    <property type="molecule type" value="Genomic_DNA"/>
</dbReference>
<evidence type="ECO:0000256" key="5">
    <source>
        <dbReference type="ARBA" id="ARBA00022833"/>
    </source>
</evidence>
<dbReference type="InterPro" id="IPR000834">
    <property type="entry name" value="Peptidase_M14"/>
</dbReference>
<reference evidence="9 10" key="1">
    <citation type="submission" date="2020-01" db="EMBL/GenBank/DDBJ databases">
        <title>Leptobacterium flavescens.</title>
        <authorList>
            <person name="Wang G."/>
        </authorList>
    </citation>
    <scope>NUCLEOTIDE SEQUENCE [LARGE SCALE GENOMIC DNA]</scope>
    <source>
        <strain evidence="9 10">KCTC 22160</strain>
    </source>
</reference>
<comment type="similarity">
    <text evidence="2 7">Belongs to the peptidase M14 family.</text>
</comment>
<dbReference type="Proteomes" id="UP000468581">
    <property type="component" value="Unassembled WGS sequence"/>
</dbReference>
<dbReference type="PANTHER" id="PTHR11705:SF143">
    <property type="entry name" value="SLL0236 PROTEIN"/>
    <property type="match status" value="1"/>
</dbReference>
<organism evidence="9 10">
    <name type="scientific">Leptobacterium flavescens</name>
    <dbReference type="NCBI Taxonomy" id="472055"/>
    <lineage>
        <taxon>Bacteria</taxon>
        <taxon>Pseudomonadati</taxon>
        <taxon>Bacteroidota</taxon>
        <taxon>Flavobacteriia</taxon>
        <taxon>Flavobacteriales</taxon>
        <taxon>Flavobacteriaceae</taxon>
        <taxon>Leptobacterium</taxon>
    </lineage>
</organism>